<evidence type="ECO:0000256" key="1">
    <source>
        <dbReference type="ARBA" id="ARBA00004606"/>
    </source>
</evidence>
<dbReference type="PANTHER" id="PTHR23033">
    <property type="entry name" value="BETA1,3-GALACTOSYLTRANSFERASE"/>
    <property type="match status" value="1"/>
</dbReference>
<keyword evidence="7 12" id="KW-0812">Transmembrane</keyword>
<keyword evidence="9" id="KW-0735">Signal-anchor</keyword>
<keyword evidence="15" id="KW-1185">Reference proteome</keyword>
<comment type="pathway">
    <text evidence="2">Protein modification; protein glycosylation.</text>
</comment>
<evidence type="ECO:0000256" key="2">
    <source>
        <dbReference type="ARBA" id="ARBA00004922"/>
    </source>
</evidence>
<evidence type="ECO:0000256" key="8">
    <source>
        <dbReference type="ARBA" id="ARBA00022741"/>
    </source>
</evidence>
<dbReference type="UniPathway" id="UPA00378"/>
<evidence type="ECO:0000256" key="11">
    <source>
        <dbReference type="ARBA" id="ARBA00023136"/>
    </source>
</evidence>
<dbReference type="Pfam" id="PF02434">
    <property type="entry name" value="Fringe"/>
    <property type="match status" value="1"/>
</dbReference>
<dbReference type="GO" id="GO:0000166">
    <property type="term" value="F:nucleotide binding"/>
    <property type="evidence" value="ECO:0007669"/>
    <property type="project" value="UniProtKB-KW"/>
</dbReference>
<dbReference type="PANTHER" id="PTHR23033:SF14">
    <property type="entry name" value="GLYCOPROTEIN-N-ACETYLGALACTOSAMINE 3-BETA-GALACTOSYLTRANSFERASE 1-RELATED"/>
    <property type="match status" value="1"/>
</dbReference>
<dbReference type="GO" id="GO:0016263">
    <property type="term" value="F:glycoprotein-N-acetylgalactosamine 3-beta-galactosyltransferase activity"/>
    <property type="evidence" value="ECO:0007669"/>
    <property type="project" value="UniProtKB-EC"/>
</dbReference>
<evidence type="ECO:0000256" key="5">
    <source>
        <dbReference type="ARBA" id="ARBA00022676"/>
    </source>
</evidence>
<reference evidence="14 15" key="2">
    <citation type="submission" date="2018-11" db="EMBL/GenBank/DDBJ databases">
        <authorList>
            <consortium name="Pathogen Informatics"/>
        </authorList>
    </citation>
    <scope>NUCLEOTIDE SEQUENCE [LARGE SCALE GENOMIC DNA]</scope>
    <source>
        <strain evidence="14 15">Egypt</strain>
    </source>
</reference>
<comment type="subcellular location">
    <subcellularLocation>
        <location evidence="1">Membrane</location>
        <topology evidence="1">Single-pass type II membrane protein</topology>
    </subcellularLocation>
</comment>
<keyword evidence="5" id="KW-0328">Glycosyltransferase</keyword>
<evidence type="ECO:0000256" key="10">
    <source>
        <dbReference type="ARBA" id="ARBA00022989"/>
    </source>
</evidence>
<evidence type="ECO:0000313" key="14">
    <source>
        <dbReference type="EMBL" id="VDP68812.1"/>
    </source>
</evidence>
<dbReference type="OrthoDB" id="414175at2759"/>
<keyword evidence="6" id="KW-0808">Transferase</keyword>
<evidence type="ECO:0000256" key="4">
    <source>
        <dbReference type="ARBA" id="ARBA00012557"/>
    </source>
</evidence>
<dbReference type="GO" id="GO:0016020">
    <property type="term" value="C:membrane"/>
    <property type="evidence" value="ECO:0007669"/>
    <property type="project" value="UniProtKB-SubCell"/>
</dbReference>
<gene>
    <name evidence="14" type="ORF">ECPE_LOCUS3232</name>
</gene>
<evidence type="ECO:0000259" key="13">
    <source>
        <dbReference type="Pfam" id="PF02434"/>
    </source>
</evidence>
<reference evidence="16" key="1">
    <citation type="submission" date="2016-06" db="UniProtKB">
        <authorList>
            <consortium name="WormBaseParasite"/>
        </authorList>
    </citation>
    <scope>IDENTIFICATION</scope>
</reference>
<dbReference type="InterPro" id="IPR026050">
    <property type="entry name" value="C1GALT1/C1GALT1_chp1"/>
</dbReference>
<evidence type="ECO:0000256" key="6">
    <source>
        <dbReference type="ARBA" id="ARBA00022679"/>
    </source>
</evidence>
<accession>A0A183A8E7</accession>
<feature type="domain" description="Fringe-like glycosyltransferase" evidence="13">
    <location>
        <begin position="59"/>
        <end position="183"/>
    </location>
</feature>
<sequence>MKGITGTLYGIRYWLALPSGFFFGIIFGMHLARQYEGSIPVLYAEDKTQPLDISISFATETEGRDQLWTKTKFGLHHALERYSDYDFFLKADDDTYTIVENLRYLLKDHDPEVPIIMGRRWRPHVKQGYPSGGGGYVLSRSALKLIVAGLDKNPACNGNVSGGAEDVRIGACAQEVGVKLVDSLDDKGLERFHPFSAIGMINHVNEDHPKWYGAYNYHKVLTGYRCCSSLSVTFHYVSPEDMNLYEFFLYRLRPAVL</sequence>
<dbReference type="WBParaSite" id="ECPE_0000323501-mRNA-1">
    <property type="protein sequence ID" value="ECPE_0000323501-mRNA-1"/>
    <property type="gene ID" value="ECPE_0000323501"/>
</dbReference>
<evidence type="ECO:0000256" key="9">
    <source>
        <dbReference type="ARBA" id="ARBA00022968"/>
    </source>
</evidence>
<dbReference type="Proteomes" id="UP000272942">
    <property type="component" value="Unassembled WGS sequence"/>
</dbReference>
<dbReference type="EC" id="2.4.1.122" evidence="4"/>
<dbReference type="Gene3D" id="3.90.550.50">
    <property type="match status" value="1"/>
</dbReference>
<organism evidence="16">
    <name type="scientific">Echinostoma caproni</name>
    <dbReference type="NCBI Taxonomy" id="27848"/>
    <lineage>
        <taxon>Eukaryota</taxon>
        <taxon>Metazoa</taxon>
        <taxon>Spiralia</taxon>
        <taxon>Lophotrochozoa</taxon>
        <taxon>Platyhelminthes</taxon>
        <taxon>Trematoda</taxon>
        <taxon>Digenea</taxon>
        <taxon>Plagiorchiida</taxon>
        <taxon>Echinostomata</taxon>
        <taxon>Echinostomatoidea</taxon>
        <taxon>Echinostomatidae</taxon>
        <taxon>Echinostoma</taxon>
    </lineage>
</organism>
<evidence type="ECO:0000256" key="3">
    <source>
        <dbReference type="ARBA" id="ARBA00006462"/>
    </source>
</evidence>
<evidence type="ECO:0000313" key="15">
    <source>
        <dbReference type="Proteomes" id="UP000272942"/>
    </source>
</evidence>
<proteinExistence type="inferred from homology"/>
<keyword evidence="8" id="KW-0547">Nucleotide-binding</keyword>
<name>A0A183A8E7_9TREM</name>
<keyword evidence="10 12" id="KW-1133">Transmembrane helix</keyword>
<dbReference type="InterPro" id="IPR003378">
    <property type="entry name" value="Fringe-like_glycosylTrfase"/>
</dbReference>
<feature type="transmembrane region" description="Helical" evidence="12">
    <location>
        <begin position="12"/>
        <end position="32"/>
    </location>
</feature>
<dbReference type="AlphaFoldDB" id="A0A183A8E7"/>
<evidence type="ECO:0000256" key="12">
    <source>
        <dbReference type="SAM" id="Phobius"/>
    </source>
</evidence>
<dbReference type="EMBL" id="UZAN01040206">
    <property type="protein sequence ID" value="VDP68812.1"/>
    <property type="molecule type" value="Genomic_DNA"/>
</dbReference>
<evidence type="ECO:0000256" key="7">
    <source>
        <dbReference type="ARBA" id="ARBA00022692"/>
    </source>
</evidence>
<protein>
    <recommendedName>
        <fullName evidence="4">N-acetylgalactosaminide beta-1,3-galactosyltransferase</fullName>
        <ecNumber evidence="4">2.4.1.122</ecNumber>
    </recommendedName>
</protein>
<keyword evidence="11 12" id="KW-0472">Membrane</keyword>
<evidence type="ECO:0000313" key="16">
    <source>
        <dbReference type="WBParaSite" id="ECPE_0000323501-mRNA-1"/>
    </source>
</evidence>
<comment type="similarity">
    <text evidence="3">Belongs to the glycosyltransferase 31 family. Beta3-Gal-T subfamily.</text>
</comment>